<reference evidence="5" key="1">
    <citation type="journal article" date="2021" name="Sci. Adv.">
        <title>The American lobster genome reveals insights on longevity, neural, and immune adaptations.</title>
        <authorList>
            <person name="Polinski J.M."/>
            <person name="Zimin A.V."/>
            <person name="Clark K.F."/>
            <person name="Kohn A.B."/>
            <person name="Sadowski N."/>
            <person name="Timp W."/>
            <person name="Ptitsyn A."/>
            <person name="Khanna P."/>
            <person name="Romanova D.Y."/>
            <person name="Williams P."/>
            <person name="Greenwood S.J."/>
            <person name="Moroz L.L."/>
            <person name="Walt D.R."/>
            <person name="Bodnar A.G."/>
        </authorList>
    </citation>
    <scope>NUCLEOTIDE SEQUENCE</scope>
    <source>
        <strain evidence="5">GMGI-L3</strain>
    </source>
</reference>
<protein>
    <recommendedName>
        <fullName evidence="3">Gamma-glutamylcyclotransferase family protein</fullName>
    </recommendedName>
</protein>
<evidence type="ECO:0000256" key="2">
    <source>
        <dbReference type="PIRSR" id="PIRSR639126-1"/>
    </source>
</evidence>
<dbReference type="Pfam" id="PF06094">
    <property type="entry name" value="GGACT"/>
    <property type="match status" value="1"/>
</dbReference>
<dbReference type="InterPro" id="IPR009288">
    <property type="entry name" value="AIG2-like_dom"/>
</dbReference>
<gene>
    <name evidence="5" type="primary">Ggt-L</name>
    <name evidence="5" type="ORF">Hamer_G018565</name>
</gene>
<dbReference type="GO" id="GO:0061929">
    <property type="term" value="F:gamma-glutamylaminecyclotransferase activity"/>
    <property type="evidence" value="ECO:0007669"/>
    <property type="project" value="InterPro"/>
</dbReference>
<dbReference type="AlphaFoldDB" id="A0A8J5KGE7"/>
<dbReference type="SUPFAM" id="SSF110857">
    <property type="entry name" value="Gamma-glutamyl cyclotransferase-like"/>
    <property type="match status" value="1"/>
</dbReference>
<evidence type="ECO:0000313" key="6">
    <source>
        <dbReference type="Proteomes" id="UP000747542"/>
    </source>
</evidence>
<evidence type="ECO:0000313" key="5">
    <source>
        <dbReference type="EMBL" id="KAG7171449.1"/>
    </source>
</evidence>
<feature type="non-terminal residue" evidence="5">
    <location>
        <position position="200"/>
    </location>
</feature>
<dbReference type="InterPro" id="IPR013024">
    <property type="entry name" value="GGCT-like"/>
</dbReference>
<dbReference type="PANTHER" id="PTHR12510">
    <property type="entry name" value="TROPONIN C-AKIN-1 PROTEIN"/>
    <property type="match status" value="1"/>
</dbReference>
<comment type="similarity">
    <text evidence="1 3">Belongs to the gamma-glutamylcyclotransferase family.</text>
</comment>
<keyword evidence="6" id="KW-1185">Reference proteome</keyword>
<evidence type="ECO:0000259" key="4">
    <source>
        <dbReference type="Pfam" id="PF06094"/>
    </source>
</evidence>
<sequence>LQLMYSTKIIWKFYRTMSFNLVFVYGTLKRNQPNHNLLMNKENGAAKLINTGTTRQKYPLVIGSRYNIPYLLPAPGNGEHVQGEVYEVDNKMLGVLDILECHPEYYERKGRKPPTEQRPLPEQYFCTVQIDKIILQDSEEEIDCWIYLLFRYKPHMMELPFLKAYFSEGDPEKKYVAKYSREVIGKEYWSDVKIMESPSK</sequence>
<dbReference type="EMBL" id="JAHLQT010012106">
    <property type="protein sequence ID" value="KAG7171449.1"/>
    <property type="molecule type" value="Genomic_DNA"/>
</dbReference>
<evidence type="ECO:0000256" key="1">
    <source>
        <dbReference type="ARBA" id="ARBA00008861"/>
    </source>
</evidence>
<accession>A0A8J5KGE7</accession>
<feature type="domain" description="Gamma-glutamylcyclotransferase AIG2-like" evidence="4">
    <location>
        <begin position="22"/>
        <end position="120"/>
    </location>
</feature>
<proteinExistence type="inferred from homology"/>
<dbReference type="CDD" id="cd06661">
    <property type="entry name" value="GGCT_like"/>
    <property type="match status" value="1"/>
</dbReference>
<organism evidence="5 6">
    <name type="scientific">Homarus americanus</name>
    <name type="common">American lobster</name>
    <dbReference type="NCBI Taxonomy" id="6706"/>
    <lineage>
        <taxon>Eukaryota</taxon>
        <taxon>Metazoa</taxon>
        <taxon>Ecdysozoa</taxon>
        <taxon>Arthropoda</taxon>
        <taxon>Crustacea</taxon>
        <taxon>Multicrustacea</taxon>
        <taxon>Malacostraca</taxon>
        <taxon>Eumalacostraca</taxon>
        <taxon>Eucarida</taxon>
        <taxon>Decapoda</taxon>
        <taxon>Pleocyemata</taxon>
        <taxon>Astacidea</taxon>
        <taxon>Nephropoidea</taxon>
        <taxon>Nephropidae</taxon>
        <taxon>Homarus</taxon>
    </lineage>
</organism>
<dbReference type="InterPro" id="IPR036568">
    <property type="entry name" value="GGCT-like_sf"/>
</dbReference>
<comment type="caution">
    <text evidence="5">The sequence shown here is derived from an EMBL/GenBank/DDBJ whole genome shotgun (WGS) entry which is preliminary data.</text>
</comment>
<dbReference type="Gene3D" id="3.10.490.10">
    <property type="entry name" value="Gamma-glutamyl cyclotransferase-like"/>
    <property type="match status" value="1"/>
</dbReference>
<evidence type="ECO:0000256" key="3">
    <source>
        <dbReference type="RuleBase" id="RU367036"/>
    </source>
</evidence>
<feature type="active site" description="Proton acceptor" evidence="2">
    <location>
        <position position="100"/>
    </location>
</feature>
<dbReference type="InterPro" id="IPR039126">
    <property type="entry name" value="GGACT"/>
</dbReference>
<dbReference type="Proteomes" id="UP000747542">
    <property type="component" value="Unassembled WGS sequence"/>
</dbReference>
<dbReference type="GO" id="GO:0005829">
    <property type="term" value="C:cytosol"/>
    <property type="evidence" value="ECO:0007669"/>
    <property type="project" value="TreeGrafter"/>
</dbReference>
<dbReference type="PANTHER" id="PTHR12510:SF4">
    <property type="entry name" value="GAMMA-GLUTAMYLAMINECYCLOTRANSFERASE"/>
    <property type="match status" value="1"/>
</dbReference>
<name>A0A8J5KGE7_HOMAM</name>